<evidence type="ECO:0000259" key="1">
    <source>
        <dbReference type="Pfam" id="PF14258"/>
    </source>
</evidence>
<comment type="caution">
    <text evidence="2">The sequence shown here is derived from an EMBL/GenBank/DDBJ whole genome shotgun (WGS) entry which is preliminary data.</text>
</comment>
<reference evidence="2 3" key="1">
    <citation type="journal article" date="2014" name="PLoS Genet.">
        <title>Phylogenetically driven sequencing of extremely halophilic archaea reveals strategies for static and dynamic osmo-response.</title>
        <authorList>
            <person name="Becker E.A."/>
            <person name="Seitzer P.M."/>
            <person name="Tritt A."/>
            <person name="Larsen D."/>
            <person name="Krusor M."/>
            <person name="Yao A.I."/>
            <person name="Wu D."/>
            <person name="Madern D."/>
            <person name="Eisen J.A."/>
            <person name="Darling A.E."/>
            <person name="Facciotti M.T."/>
        </authorList>
    </citation>
    <scope>NUCLEOTIDE SEQUENCE [LARGE SCALE GENOMIC DNA]</scope>
    <source>
        <strain evidence="2 3">100A6</strain>
    </source>
</reference>
<dbReference type="InterPro" id="IPR029062">
    <property type="entry name" value="Class_I_gatase-like"/>
</dbReference>
<proteinExistence type="predicted"/>
<dbReference type="Proteomes" id="UP000011566">
    <property type="component" value="Unassembled WGS sequence"/>
</dbReference>
<dbReference type="Gene3D" id="3.40.50.880">
    <property type="match status" value="1"/>
</dbReference>
<accession>M0M0K7</accession>
<organism evidence="2 3">
    <name type="scientific">Halococcus hamelinensis 100A6</name>
    <dbReference type="NCBI Taxonomy" id="1132509"/>
    <lineage>
        <taxon>Archaea</taxon>
        <taxon>Methanobacteriati</taxon>
        <taxon>Methanobacteriota</taxon>
        <taxon>Stenosarchaea group</taxon>
        <taxon>Halobacteria</taxon>
        <taxon>Halobacteriales</taxon>
        <taxon>Halococcaceae</taxon>
        <taxon>Halococcus</taxon>
    </lineage>
</organism>
<dbReference type="EMBL" id="AOMB01000032">
    <property type="protein sequence ID" value="EMA37910.1"/>
    <property type="molecule type" value="Genomic_DNA"/>
</dbReference>
<dbReference type="AlphaFoldDB" id="M0M0K7"/>
<sequence>MDRPDFDYPQVVLVGLTVVVAVGLVLAATTSSAAFGSFNQGWDGASQLQDEARAVGAESAIVRNTTQYSSGPANGSVAVVLSPETGYGPSDTDRLRAFVRRGGTLVVAEDVGPHSNPLLARLGANARLDGDTLRDERYNYRSPALPVARNVSDGGLMAGVDSLTLNHGTGVDPNGARVLASSSSVAYLDANANDELDDSDRVGSYPVATTEPVGDGRVVVVGDPSLFINAMLDRADNRAFVRSLFADHQRVLLDYSHAGRLPPLSVALLVVRDVPVLQLVLGSLCLGVLGLWTRPPRALRRLADRFGSEPAPDPTLDADELSSFVRSRHPEWDDERVDRVIRGIMSRRDED</sequence>
<dbReference type="InterPro" id="IPR025646">
    <property type="entry name" value="DUF4350"/>
</dbReference>
<evidence type="ECO:0000313" key="3">
    <source>
        <dbReference type="Proteomes" id="UP000011566"/>
    </source>
</evidence>
<dbReference type="PATRIC" id="fig|1132509.6.peg.2431"/>
<keyword evidence="3" id="KW-1185">Reference proteome</keyword>
<dbReference type="Pfam" id="PF14258">
    <property type="entry name" value="DUF4350"/>
    <property type="match status" value="1"/>
</dbReference>
<dbReference type="OrthoDB" id="372296at2157"/>
<dbReference type="RefSeq" id="WP_007693728.1">
    <property type="nucleotide sequence ID" value="NZ_AJRK01000414.1"/>
</dbReference>
<gene>
    <name evidence="2" type="ORF">C447_10755</name>
</gene>
<dbReference type="eggNOG" id="arCOG01314">
    <property type="taxonomic scope" value="Archaea"/>
</dbReference>
<evidence type="ECO:0000313" key="2">
    <source>
        <dbReference type="EMBL" id="EMA37910.1"/>
    </source>
</evidence>
<feature type="domain" description="DUF4350" evidence="1">
    <location>
        <begin position="37"/>
        <end position="244"/>
    </location>
</feature>
<name>M0M0K7_9EURY</name>
<protein>
    <recommendedName>
        <fullName evidence="1">DUF4350 domain-containing protein</fullName>
    </recommendedName>
</protein>